<dbReference type="Gene3D" id="1.20.1250.20">
    <property type="entry name" value="MFS general substrate transporter like domains"/>
    <property type="match status" value="2"/>
</dbReference>
<dbReference type="PANTHER" id="PTHR23528:SF1">
    <property type="entry name" value="MAJOR FACILITATOR SUPERFAMILY (MFS) PROFILE DOMAIN-CONTAINING PROTEIN"/>
    <property type="match status" value="1"/>
</dbReference>
<dbReference type="Pfam" id="PF07690">
    <property type="entry name" value="MFS_1"/>
    <property type="match status" value="1"/>
</dbReference>
<feature type="domain" description="Major facilitator superfamily (MFS) profile" evidence="6">
    <location>
        <begin position="1"/>
        <end position="397"/>
    </location>
</feature>
<feature type="transmembrane region" description="Helical" evidence="5">
    <location>
        <begin position="279"/>
        <end position="298"/>
    </location>
</feature>
<evidence type="ECO:0000313" key="7">
    <source>
        <dbReference type="EMBL" id="OXM59805.1"/>
    </source>
</evidence>
<feature type="transmembrane region" description="Helical" evidence="5">
    <location>
        <begin position="213"/>
        <end position="235"/>
    </location>
</feature>
<sequence length="397" mass="41416">MVLAQFGLFMAIVASMGYSLSVRVAQLAPGNQGVLGFVVGAGSLILVFTGPILGVLSDRTRSRLGRRRPWLPGLIAVGLAGSVIVALAPGVPLLVLGWVIVEIGFGSAMAVLTNSMADRLPASQRGRVAGLVGVAQMGASILGVAVASVFASSNLLLFLVPAGVGALLALLFFALVDERDSRDLPFDDRVTARLILSKYVFPVRRYPDFSWNWLGRFLFNFGLTLATTFTTFFLASKLGVPVTEIGGLVATVGAISIVATMGGAGISGYLSDKLRRRRAFVFCAGVLFVLGSVTMALAPDLIVLMAGSFLANLGLGVFSAVDQALVLDVLPERDTEAGRFNAINQFSTTLPQALAPFAAPLVLAVAGGGNYPLLYVVSGVFALAGGVVILLRVKSVR</sequence>
<feature type="transmembrane region" description="Helical" evidence="5">
    <location>
        <begin position="37"/>
        <end position="57"/>
    </location>
</feature>
<keyword evidence="4 5" id="KW-0472">Membrane</keyword>
<dbReference type="InterPro" id="IPR036259">
    <property type="entry name" value="MFS_trans_sf"/>
</dbReference>
<dbReference type="EMBL" id="NMUL01000070">
    <property type="protein sequence ID" value="OXM59805.1"/>
    <property type="molecule type" value="Genomic_DNA"/>
</dbReference>
<dbReference type="InterPro" id="IPR011701">
    <property type="entry name" value="MFS"/>
</dbReference>
<comment type="caution">
    <text evidence="7">The sequence shown here is derived from an EMBL/GenBank/DDBJ whole genome shotgun (WGS) entry which is preliminary data.</text>
</comment>
<reference evidence="8" key="1">
    <citation type="submission" date="2017-07" db="EMBL/GenBank/DDBJ databases">
        <title>Comparative genome mining reveals phylogenetic distribution patterns of secondary metabolites in Amycolatopsis.</title>
        <authorList>
            <person name="Adamek M."/>
            <person name="Alanjary M."/>
            <person name="Sales-Ortells H."/>
            <person name="Goodfellow M."/>
            <person name="Bull A.T."/>
            <person name="Kalinowski J."/>
            <person name="Ziemert N."/>
        </authorList>
    </citation>
    <scope>NUCLEOTIDE SEQUENCE [LARGE SCALE GENOMIC DNA]</scope>
    <source>
        <strain evidence="8">H5</strain>
    </source>
</reference>
<evidence type="ECO:0000256" key="3">
    <source>
        <dbReference type="ARBA" id="ARBA00022989"/>
    </source>
</evidence>
<feature type="transmembrane region" description="Helical" evidence="5">
    <location>
        <begin position="128"/>
        <end position="150"/>
    </location>
</feature>
<protein>
    <submittedName>
        <fullName evidence="7">MFS transporter</fullName>
    </submittedName>
</protein>
<feature type="transmembrane region" description="Helical" evidence="5">
    <location>
        <begin position="247"/>
        <end position="267"/>
    </location>
</feature>
<dbReference type="CDD" id="cd06174">
    <property type="entry name" value="MFS"/>
    <property type="match status" value="1"/>
</dbReference>
<dbReference type="SUPFAM" id="SSF103473">
    <property type="entry name" value="MFS general substrate transporter"/>
    <property type="match status" value="1"/>
</dbReference>
<dbReference type="GO" id="GO:0005886">
    <property type="term" value="C:plasma membrane"/>
    <property type="evidence" value="ECO:0007669"/>
    <property type="project" value="UniProtKB-SubCell"/>
</dbReference>
<proteinExistence type="predicted"/>
<gene>
    <name evidence="7" type="ORF">CF165_45850</name>
</gene>
<keyword evidence="3 5" id="KW-1133">Transmembrane helix</keyword>
<dbReference type="OrthoDB" id="7584869at2"/>
<dbReference type="Proteomes" id="UP000215199">
    <property type="component" value="Unassembled WGS sequence"/>
</dbReference>
<keyword evidence="2 5" id="KW-0812">Transmembrane</keyword>
<evidence type="ECO:0000256" key="2">
    <source>
        <dbReference type="ARBA" id="ARBA00022692"/>
    </source>
</evidence>
<evidence type="ECO:0000256" key="4">
    <source>
        <dbReference type="ARBA" id="ARBA00023136"/>
    </source>
</evidence>
<organism evidence="7 8">
    <name type="scientific">Amycolatopsis vastitatis</name>
    <dbReference type="NCBI Taxonomy" id="1905142"/>
    <lineage>
        <taxon>Bacteria</taxon>
        <taxon>Bacillati</taxon>
        <taxon>Actinomycetota</taxon>
        <taxon>Actinomycetes</taxon>
        <taxon>Pseudonocardiales</taxon>
        <taxon>Pseudonocardiaceae</taxon>
        <taxon>Amycolatopsis</taxon>
    </lineage>
</organism>
<accession>A0A229SLH3</accession>
<feature type="transmembrane region" description="Helical" evidence="5">
    <location>
        <begin position="95"/>
        <end position="116"/>
    </location>
</feature>
<feature type="transmembrane region" description="Helical" evidence="5">
    <location>
        <begin position="156"/>
        <end position="176"/>
    </location>
</feature>
<dbReference type="PROSITE" id="PS50850">
    <property type="entry name" value="MFS"/>
    <property type="match status" value="1"/>
</dbReference>
<dbReference type="PANTHER" id="PTHR23528">
    <property type="match status" value="1"/>
</dbReference>
<feature type="transmembrane region" description="Helical" evidence="5">
    <location>
        <begin position="69"/>
        <end position="89"/>
    </location>
</feature>
<dbReference type="AlphaFoldDB" id="A0A229SLH3"/>
<name>A0A229SLH3_9PSEU</name>
<keyword evidence="8" id="KW-1185">Reference proteome</keyword>
<feature type="transmembrane region" description="Helical" evidence="5">
    <location>
        <begin position="373"/>
        <end position="393"/>
    </location>
</feature>
<evidence type="ECO:0000256" key="5">
    <source>
        <dbReference type="SAM" id="Phobius"/>
    </source>
</evidence>
<evidence type="ECO:0000259" key="6">
    <source>
        <dbReference type="PROSITE" id="PS50850"/>
    </source>
</evidence>
<evidence type="ECO:0000256" key="1">
    <source>
        <dbReference type="ARBA" id="ARBA00004651"/>
    </source>
</evidence>
<comment type="subcellular location">
    <subcellularLocation>
        <location evidence="1">Cell membrane</location>
        <topology evidence="1">Multi-pass membrane protein</topology>
    </subcellularLocation>
</comment>
<evidence type="ECO:0000313" key="8">
    <source>
        <dbReference type="Proteomes" id="UP000215199"/>
    </source>
</evidence>
<dbReference type="InterPro" id="IPR020846">
    <property type="entry name" value="MFS_dom"/>
</dbReference>
<dbReference type="GO" id="GO:0022857">
    <property type="term" value="F:transmembrane transporter activity"/>
    <property type="evidence" value="ECO:0007669"/>
    <property type="project" value="InterPro"/>
</dbReference>